<sequence>MNFRKAAACLSIAALTVSQAVAKDHDDDKHRSIPHLDHVFIIMMENHYVGQIIGNPNAPYFNHYVPTVNYSNNYFGVGHPSLTNYLETVGGSNFGIQNDNPPDWHNTNCVSTLAVPVDESSAPVSCPISGAGMDAATPAVDTTNEGTPTEPVYNDPLPAAPTVGITIANQLVEHGLTWKSYQENLPPYGADRVNYSDGLISEVTQSEPGMPKLYAVKHNPFAYFADVEEGRHHDLSLKQMVDFHVLFADLKTGDVPNYAFIAPNQCHDQHGRGSSEVGTGCSVDQNAIAQGDAALSVLIPAIKNSPAWRHGNNAIVVVWDENDYSSFPNQVPFTVETNYGPLGKTSNVKYNHFSLLKTVEAGFGLDYLNHAADSNVRLISDLFAAH</sequence>
<name>A0A9J7BM73_9BACT</name>
<dbReference type="Gene3D" id="3.40.720.10">
    <property type="entry name" value="Alkaline Phosphatase, subunit A"/>
    <property type="match status" value="1"/>
</dbReference>
<dbReference type="KEGG" id="orp:MOP44_17180"/>
<reference evidence="3" key="1">
    <citation type="submission" date="2021-04" db="EMBL/GenBank/DDBJ databases">
        <title>Phylogenetic analysis of Acidobacteriaceae.</title>
        <authorList>
            <person name="Qiu L."/>
            <person name="Zhang Q."/>
        </authorList>
    </citation>
    <scope>NUCLEOTIDE SEQUENCE</scope>
    <source>
        <strain evidence="3">DSM 25168</strain>
    </source>
</reference>
<dbReference type="AlphaFoldDB" id="A0A9J7BM73"/>
<feature type="signal peptide" evidence="2">
    <location>
        <begin position="1"/>
        <end position="22"/>
    </location>
</feature>
<feature type="chain" id="PRO_5039908251" evidence="2">
    <location>
        <begin position="23"/>
        <end position="386"/>
    </location>
</feature>
<dbReference type="EMBL" id="CP093313">
    <property type="protein sequence ID" value="UWZ82301.1"/>
    <property type="molecule type" value="Genomic_DNA"/>
</dbReference>
<evidence type="ECO:0000256" key="2">
    <source>
        <dbReference type="SAM" id="SignalP"/>
    </source>
</evidence>
<dbReference type="Proteomes" id="UP001059380">
    <property type="component" value="Chromosome"/>
</dbReference>
<keyword evidence="4" id="KW-1185">Reference proteome</keyword>
<dbReference type="GO" id="GO:0016788">
    <property type="term" value="F:hydrolase activity, acting on ester bonds"/>
    <property type="evidence" value="ECO:0007669"/>
    <property type="project" value="InterPro"/>
</dbReference>
<evidence type="ECO:0000313" key="3">
    <source>
        <dbReference type="EMBL" id="UWZ82301.1"/>
    </source>
</evidence>
<dbReference type="Pfam" id="PF04185">
    <property type="entry name" value="Phosphoesterase"/>
    <property type="match status" value="1"/>
</dbReference>
<protein>
    <submittedName>
        <fullName evidence="3">Phosphoesterase</fullName>
    </submittedName>
</protein>
<accession>A0A9J7BM73</accession>
<dbReference type="GO" id="GO:0009395">
    <property type="term" value="P:phospholipid catabolic process"/>
    <property type="evidence" value="ECO:0007669"/>
    <property type="project" value="TreeGrafter"/>
</dbReference>
<dbReference type="RefSeq" id="WP_260791485.1">
    <property type="nucleotide sequence ID" value="NZ_CP093313.1"/>
</dbReference>
<gene>
    <name evidence="3" type="ORF">MOP44_17180</name>
</gene>
<organism evidence="3 4">
    <name type="scientific">Occallatibacter riparius</name>
    <dbReference type="NCBI Taxonomy" id="1002689"/>
    <lineage>
        <taxon>Bacteria</taxon>
        <taxon>Pseudomonadati</taxon>
        <taxon>Acidobacteriota</taxon>
        <taxon>Terriglobia</taxon>
        <taxon>Terriglobales</taxon>
        <taxon>Acidobacteriaceae</taxon>
        <taxon>Occallatibacter</taxon>
    </lineage>
</organism>
<dbReference type="PANTHER" id="PTHR31956">
    <property type="entry name" value="NON-SPECIFIC PHOSPHOLIPASE C4-RELATED"/>
    <property type="match status" value="1"/>
</dbReference>
<dbReference type="PANTHER" id="PTHR31956:SF8">
    <property type="entry name" value="ACID PHOSPHATASE PHOA (AFU_ORTHOLOGUE AFUA_1G03570)"/>
    <property type="match status" value="1"/>
</dbReference>
<dbReference type="InterPro" id="IPR017850">
    <property type="entry name" value="Alkaline_phosphatase_core_sf"/>
</dbReference>
<dbReference type="InterPro" id="IPR007312">
    <property type="entry name" value="Phosphoesterase"/>
</dbReference>
<evidence type="ECO:0000256" key="1">
    <source>
        <dbReference type="ARBA" id="ARBA00022801"/>
    </source>
</evidence>
<keyword evidence="1" id="KW-0378">Hydrolase</keyword>
<evidence type="ECO:0000313" key="4">
    <source>
        <dbReference type="Proteomes" id="UP001059380"/>
    </source>
</evidence>
<proteinExistence type="predicted"/>
<keyword evidence="2" id="KW-0732">Signal</keyword>